<dbReference type="InterPro" id="IPR029068">
    <property type="entry name" value="Glyas_Bleomycin-R_OHBP_Dase"/>
</dbReference>
<dbReference type="PATRIC" id="fig|1292037.4.peg.4901"/>
<evidence type="ECO:0000313" key="3">
    <source>
        <dbReference type="Proteomes" id="UP000014139"/>
    </source>
</evidence>
<dbReference type="InterPro" id="IPR025870">
    <property type="entry name" value="Glyoxalase-like_dom"/>
</dbReference>
<reference evidence="2 3" key="1">
    <citation type="submission" date="2013-02" db="EMBL/GenBank/DDBJ databases">
        <title>Draft genome sequence of Amycolatopsis vancoresmycina strain DSM 44592T.</title>
        <authorList>
            <person name="Kumar S."/>
            <person name="Kaur N."/>
            <person name="Kaur C."/>
            <person name="Raghava G.P.S."/>
            <person name="Mayilraj S."/>
        </authorList>
    </citation>
    <scope>NUCLEOTIDE SEQUENCE [LARGE SCALE GENOMIC DNA]</scope>
    <source>
        <strain evidence="2 3">DSM 44592</strain>
    </source>
</reference>
<organism evidence="2 3">
    <name type="scientific">Amycolatopsis vancoresmycina DSM 44592</name>
    <dbReference type="NCBI Taxonomy" id="1292037"/>
    <lineage>
        <taxon>Bacteria</taxon>
        <taxon>Bacillati</taxon>
        <taxon>Actinomycetota</taxon>
        <taxon>Actinomycetes</taxon>
        <taxon>Pseudonocardiales</taxon>
        <taxon>Pseudonocardiaceae</taxon>
        <taxon>Amycolatopsis</taxon>
    </lineage>
</organism>
<dbReference type="eggNOG" id="COG0346">
    <property type="taxonomic scope" value="Bacteria"/>
</dbReference>
<accession>R1HZ57</accession>
<dbReference type="PANTHER" id="PTHR40265">
    <property type="entry name" value="BLL2707 PROTEIN"/>
    <property type="match status" value="1"/>
</dbReference>
<evidence type="ECO:0000259" key="1">
    <source>
        <dbReference type="Pfam" id="PF13468"/>
    </source>
</evidence>
<evidence type="ECO:0000313" key="2">
    <source>
        <dbReference type="EMBL" id="EOD65581.1"/>
    </source>
</evidence>
<protein>
    <recommendedName>
        <fullName evidence="1">Glyoxalase-like domain-containing protein</fullName>
    </recommendedName>
</protein>
<dbReference type="PANTHER" id="PTHR40265:SF1">
    <property type="entry name" value="GLYOXALASE-LIKE DOMAIN-CONTAINING PROTEIN"/>
    <property type="match status" value="1"/>
</dbReference>
<feature type="domain" description="Glyoxalase-like" evidence="1">
    <location>
        <begin position="14"/>
        <end position="186"/>
    </location>
</feature>
<keyword evidence="3" id="KW-1185">Reference proteome</keyword>
<dbReference type="AlphaFoldDB" id="R1HZ57"/>
<dbReference type="Gene3D" id="3.10.180.10">
    <property type="entry name" value="2,3-Dihydroxybiphenyl 1,2-Dioxygenase, domain 1"/>
    <property type="match status" value="1"/>
</dbReference>
<dbReference type="EMBL" id="AOUO01000387">
    <property type="protein sequence ID" value="EOD65581.1"/>
    <property type="molecule type" value="Genomic_DNA"/>
</dbReference>
<sequence length="216" mass="22619">MRRGPSARDDGAVLDHLVYAGPDLADAVARVAALTGVTPAPGGRHVGLGTANHLADLGAGMYLEVIGPDPDQPDPEAPRPFGIDELTEPALVAWAVRTPDIDATIGAARAHGFDPGDATEMSRETADGETLRWRLTPPSVPGTLYPFLIDWGSTPHPTTRGLPSIPLLMVTATHPDPASVHTATDALNLEFLVRRAAKASLTAALRTPEGRQVALS</sequence>
<proteinExistence type="predicted"/>
<gene>
    <name evidence="2" type="ORF">H480_25912</name>
</gene>
<dbReference type="Proteomes" id="UP000014139">
    <property type="component" value="Unassembled WGS sequence"/>
</dbReference>
<comment type="caution">
    <text evidence="2">The sequence shown here is derived from an EMBL/GenBank/DDBJ whole genome shotgun (WGS) entry which is preliminary data.</text>
</comment>
<name>R1HZ57_9PSEU</name>
<dbReference type="Pfam" id="PF13468">
    <property type="entry name" value="Glyoxalase_3"/>
    <property type="match status" value="1"/>
</dbReference>
<dbReference type="SUPFAM" id="SSF54593">
    <property type="entry name" value="Glyoxalase/Bleomycin resistance protein/Dihydroxybiphenyl dioxygenase"/>
    <property type="match status" value="1"/>
</dbReference>